<evidence type="ECO:0000313" key="13">
    <source>
        <dbReference type="EMBL" id="SPT70906.1"/>
    </source>
</evidence>
<feature type="transmembrane region" description="Helical" evidence="12">
    <location>
        <begin position="41"/>
        <end position="62"/>
    </location>
</feature>
<keyword evidence="9" id="KW-0407">Ion channel</keyword>
<name>A0A2X0VCI1_9GAMM</name>
<dbReference type="Pfam" id="PF02537">
    <property type="entry name" value="CRCB"/>
    <property type="match status" value="1"/>
</dbReference>
<evidence type="ECO:0000256" key="9">
    <source>
        <dbReference type="ARBA" id="ARBA00023303"/>
    </source>
</evidence>
<feature type="transmembrane region" description="Helical" evidence="12">
    <location>
        <begin position="74"/>
        <end position="94"/>
    </location>
</feature>
<evidence type="ECO:0000256" key="10">
    <source>
        <dbReference type="ARBA" id="ARBA00035120"/>
    </source>
</evidence>
<keyword evidence="7" id="KW-0406">Ion transport</keyword>
<keyword evidence="2 12" id="KW-1003">Cell membrane</keyword>
<dbReference type="GO" id="GO:0005886">
    <property type="term" value="C:plasma membrane"/>
    <property type="evidence" value="ECO:0007669"/>
    <property type="project" value="UniProtKB-SubCell"/>
</dbReference>
<evidence type="ECO:0000256" key="1">
    <source>
        <dbReference type="ARBA" id="ARBA00004651"/>
    </source>
</evidence>
<comment type="function">
    <text evidence="12">Important for reducing fluoride concentration in the cell, thus reducing its toxicity.</text>
</comment>
<dbReference type="RefSeq" id="WP_181463226.1">
    <property type="nucleotide sequence ID" value="NZ_UAPV01000001.1"/>
</dbReference>
<comment type="subcellular location">
    <subcellularLocation>
        <location evidence="1">Cell membrane</location>
        <topology evidence="1">Multi-pass membrane protein</topology>
    </subcellularLocation>
</comment>
<keyword evidence="6" id="KW-0915">Sodium</keyword>
<keyword evidence="8 12" id="KW-0472">Membrane</keyword>
<gene>
    <name evidence="13" type="primary">crcB</name>
    <name evidence="13" type="ORF">NCTC13093_02332</name>
</gene>
<dbReference type="PROSITE" id="PS51257">
    <property type="entry name" value="PROKAR_LIPOPROTEIN"/>
    <property type="match status" value="1"/>
</dbReference>
<keyword evidence="14" id="KW-1185">Reference proteome</keyword>
<dbReference type="Proteomes" id="UP000250086">
    <property type="component" value="Unassembled WGS sequence"/>
</dbReference>
<evidence type="ECO:0000256" key="11">
    <source>
        <dbReference type="ARBA" id="ARBA00035585"/>
    </source>
</evidence>
<evidence type="ECO:0000313" key="14">
    <source>
        <dbReference type="Proteomes" id="UP000250086"/>
    </source>
</evidence>
<dbReference type="GO" id="GO:0034220">
    <property type="term" value="P:monoatomic ion transmembrane transport"/>
    <property type="evidence" value="ECO:0007669"/>
    <property type="project" value="UniProtKB-KW"/>
</dbReference>
<organism evidence="13 14">
    <name type="scientific">Anaerobiospirillum thomasii</name>
    <dbReference type="NCBI Taxonomy" id="179995"/>
    <lineage>
        <taxon>Bacteria</taxon>
        <taxon>Pseudomonadati</taxon>
        <taxon>Pseudomonadota</taxon>
        <taxon>Gammaproteobacteria</taxon>
        <taxon>Aeromonadales</taxon>
        <taxon>Succinivibrionaceae</taxon>
        <taxon>Anaerobiospirillum</taxon>
    </lineage>
</organism>
<keyword evidence="3" id="KW-0997">Cell inner membrane</keyword>
<evidence type="ECO:0000256" key="4">
    <source>
        <dbReference type="ARBA" id="ARBA00022692"/>
    </source>
</evidence>
<feature type="transmembrane region" description="Helical" evidence="12">
    <location>
        <begin position="100"/>
        <end position="133"/>
    </location>
</feature>
<evidence type="ECO:0000256" key="7">
    <source>
        <dbReference type="ARBA" id="ARBA00023065"/>
    </source>
</evidence>
<evidence type="ECO:0000256" key="2">
    <source>
        <dbReference type="ARBA" id="ARBA00022475"/>
    </source>
</evidence>
<evidence type="ECO:0000256" key="3">
    <source>
        <dbReference type="ARBA" id="ARBA00022519"/>
    </source>
</evidence>
<reference evidence="13 14" key="1">
    <citation type="submission" date="2018-06" db="EMBL/GenBank/DDBJ databases">
        <authorList>
            <consortium name="Pathogen Informatics"/>
            <person name="Doyle S."/>
        </authorList>
    </citation>
    <scope>NUCLEOTIDE SEQUENCE [LARGE SCALE GENOMIC DNA]</scope>
    <source>
        <strain evidence="13 14">NCTC13093</strain>
    </source>
</reference>
<dbReference type="AlphaFoldDB" id="A0A2X0VCI1"/>
<keyword evidence="5 12" id="KW-1133">Transmembrane helix</keyword>
<evidence type="ECO:0000256" key="6">
    <source>
        <dbReference type="ARBA" id="ARBA00023053"/>
    </source>
</evidence>
<comment type="similarity">
    <text evidence="10 12">Belongs to the fluoride channel Fluc/FEX (TC 1.A.43) family.</text>
</comment>
<comment type="catalytic activity">
    <reaction evidence="11">
        <text>fluoride(in) = fluoride(out)</text>
        <dbReference type="Rhea" id="RHEA:76159"/>
        <dbReference type="ChEBI" id="CHEBI:17051"/>
    </reaction>
    <physiologicalReaction direction="left-to-right" evidence="11">
        <dbReference type="Rhea" id="RHEA:76160"/>
    </physiologicalReaction>
</comment>
<keyword evidence="4 12" id="KW-0812">Transmembrane</keyword>
<dbReference type="EMBL" id="UAPV01000001">
    <property type="protein sequence ID" value="SPT70906.1"/>
    <property type="molecule type" value="Genomic_DNA"/>
</dbReference>
<evidence type="ECO:0000256" key="12">
    <source>
        <dbReference type="RuleBase" id="RU004340"/>
    </source>
</evidence>
<protein>
    <recommendedName>
        <fullName evidence="12">Fluoride-specific ion channel</fullName>
    </recommendedName>
</protein>
<keyword evidence="7" id="KW-0813">Transport</keyword>
<dbReference type="InterPro" id="IPR003691">
    <property type="entry name" value="FluC"/>
</dbReference>
<sequence>MRHRQFKTQFFIFLGGALGACLRLFLSMLDSPLYDRLPLTISFLHTADILSCALIGILYCLIVHSLIRGPYLRAFLQTGFLGGLSSFSVLAVFLAREHSYILSVLIIALELIFFVILCAISFAITLSILRLIAYKKVRG</sequence>
<accession>A0A2X0VCI1</accession>
<feature type="transmembrane region" description="Helical" evidence="12">
    <location>
        <begin position="12"/>
        <end position="29"/>
    </location>
</feature>
<evidence type="ECO:0000256" key="5">
    <source>
        <dbReference type="ARBA" id="ARBA00022989"/>
    </source>
</evidence>
<proteinExistence type="inferred from homology"/>
<evidence type="ECO:0000256" key="8">
    <source>
        <dbReference type="ARBA" id="ARBA00023136"/>
    </source>
</evidence>